<dbReference type="InterPro" id="IPR035985">
    <property type="entry name" value="Ubiquitin-activating_enz"/>
</dbReference>
<feature type="domain" description="THIF-type NAD/FAD binding fold" evidence="1">
    <location>
        <begin position="41"/>
        <end position="275"/>
    </location>
</feature>
<accession>A0ABZ3C095</accession>
<dbReference type="PANTHER" id="PTHR10953">
    <property type="entry name" value="UBIQUITIN-ACTIVATING ENZYME E1"/>
    <property type="match status" value="1"/>
</dbReference>
<organism evidence="2 3">
    <name type="scientific">Ignatzschineria larvae DSM 13226</name>
    <dbReference type="NCBI Taxonomy" id="1111732"/>
    <lineage>
        <taxon>Bacteria</taxon>
        <taxon>Pseudomonadati</taxon>
        <taxon>Pseudomonadota</taxon>
        <taxon>Gammaproteobacteria</taxon>
        <taxon>Cardiobacteriales</taxon>
        <taxon>Ignatzschineriaceae</taxon>
        <taxon>Ignatzschineria</taxon>
    </lineage>
</organism>
<sequence length="290" mass="32193">MIFQANDLNRVNFTHNFSIYIPLEGFTITMTMLTDHALLRYSRHIMLEQFDIDGQEKLAQAHVVVVGCGGLGMAALPLFVGAGIGRITLIDFDMVDLSNLHRQTGYKMADVGLSKVAQAAQHLTELNPDINIQPIEQKVDFTALQSIVQDADVVLDCSDNFQLRKDLNRACFMAKAPLVSGSAVRYEGQLTLFDFRDPDSACYECLFTGDHADDGNCALFGVFSPVVHIIGITQAQEALKLLLGIGTLATHKLHIYNALDFSWQSFKYRRNPHCAVHLEDADCDRKIGSK</sequence>
<dbReference type="Pfam" id="PF00899">
    <property type="entry name" value="ThiF"/>
    <property type="match status" value="1"/>
</dbReference>
<evidence type="ECO:0000313" key="2">
    <source>
        <dbReference type="EMBL" id="WZW88214.1"/>
    </source>
</evidence>
<proteinExistence type="predicted"/>
<reference evidence="2 3" key="1">
    <citation type="submission" date="2024-03" db="EMBL/GenBank/DDBJ databases">
        <title>Complete Genome Sequence and Annotation of Ignatzschineria larvae DSM 13226.</title>
        <authorList>
            <person name="Cantrell E."/>
            <person name="Burcham Z.M."/>
        </authorList>
    </citation>
    <scope>NUCLEOTIDE SEQUENCE [LARGE SCALE GENOMIC DNA]</scope>
    <source>
        <strain evidence="2 3">DSM 13226</strain>
    </source>
</reference>
<gene>
    <name evidence="2" type="ORF">WMO13_02215</name>
</gene>
<dbReference type="SUPFAM" id="SSF69572">
    <property type="entry name" value="Activating enzymes of the ubiquitin-like proteins"/>
    <property type="match status" value="1"/>
</dbReference>
<evidence type="ECO:0000313" key="3">
    <source>
        <dbReference type="Proteomes" id="UP001449178"/>
    </source>
</evidence>
<dbReference type="CDD" id="cd00757">
    <property type="entry name" value="ThiF_MoeB_HesA_family"/>
    <property type="match status" value="1"/>
</dbReference>
<name>A0ABZ3C095_9GAMM</name>
<dbReference type="Gene3D" id="3.40.50.720">
    <property type="entry name" value="NAD(P)-binding Rossmann-like Domain"/>
    <property type="match status" value="1"/>
</dbReference>
<protein>
    <submittedName>
        <fullName evidence="2">HesA/MoeB/ThiF family protein</fullName>
    </submittedName>
</protein>
<dbReference type="Proteomes" id="UP001449178">
    <property type="component" value="Chromosome"/>
</dbReference>
<dbReference type="PANTHER" id="PTHR10953:SF102">
    <property type="entry name" value="ADENYLYLTRANSFERASE AND SULFURTRANSFERASE MOCS3"/>
    <property type="match status" value="1"/>
</dbReference>
<evidence type="ECO:0000259" key="1">
    <source>
        <dbReference type="Pfam" id="PF00899"/>
    </source>
</evidence>
<dbReference type="NCBIfam" id="NF004281">
    <property type="entry name" value="PRK05690.1"/>
    <property type="match status" value="1"/>
</dbReference>
<keyword evidence="3" id="KW-1185">Reference proteome</keyword>
<dbReference type="EMBL" id="CP150637">
    <property type="protein sequence ID" value="WZW88214.1"/>
    <property type="molecule type" value="Genomic_DNA"/>
</dbReference>
<dbReference type="InterPro" id="IPR000594">
    <property type="entry name" value="ThiF_NAD_FAD-bd"/>
</dbReference>
<dbReference type="InterPro" id="IPR045886">
    <property type="entry name" value="ThiF/MoeB/HesA"/>
</dbReference>